<dbReference type="SMART" id="SM00213">
    <property type="entry name" value="UBQ"/>
    <property type="match status" value="1"/>
</dbReference>
<name>A0A3N4HIQ3_ASCIM</name>
<evidence type="ECO:0000313" key="2">
    <source>
        <dbReference type="EMBL" id="RPA73813.1"/>
    </source>
</evidence>
<dbReference type="Gene3D" id="3.10.20.90">
    <property type="entry name" value="Phosphatidylinositol 3-kinase Catalytic Subunit, Chain A, domain 1"/>
    <property type="match status" value="1"/>
</dbReference>
<feature type="domain" description="Ubiquitin-like" evidence="1">
    <location>
        <begin position="54"/>
        <end position="100"/>
    </location>
</feature>
<protein>
    <recommendedName>
        <fullName evidence="1">Ubiquitin-like domain-containing protein</fullName>
    </recommendedName>
</protein>
<dbReference type="PROSITE" id="PS50053">
    <property type="entry name" value="UBIQUITIN_2"/>
    <property type="match status" value="1"/>
</dbReference>
<dbReference type="SUPFAM" id="SSF54236">
    <property type="entry name" value="Ubiquitin-like"/>
    <property type="match status" value="1"/>
</dbReference>
<dbReference type="CDD" id="cd17039">
    <property type="entry name" value="Ubl_ubiquitin_like"/>
    <property type="match status" value="1"/>
</dbReference>
<dbReference type="InterPro" id="IPR029071">
    <property type="entry name" value="Ubiquitin-like_domsf"/>
</dbReference>
<dbReference type="AlphaFoldDB" id="A0A3N4HIQ3"/>
<reference evidence="2 3" key="1">
    <citation type="journal article" date="2018" name="Nat. Ecol. Evol.">
        <title>Pezizomycetes genomes reveal the molecular basis of ectomycorrhizal truffle lifestyle.</title>
        <authorList>
            <person name="Murat C."/>
            <person name="Payen T."/>
            <person name="Noel B."/>
            <person name="Kuo A."/>
            <person name="Morin E."/>
            <person name="Chen J."/>
            <person name="Kohler A."/>
            <person name="Krizsan K."/>
            <person name="Balestrini R."/>
            <person name="Da Silva C."/>
            <person name="Montanini B."/>
            <person name="Hainaut M."/>
            <person name="Levati E."/>
            <person name="Barry K.W."/>
            <person name="Belfiori B."/>
            <person name="Cichocki N."/>
            <person name="Clum A."/>
            <person name="Dockter R.B."/>
            <person name="Fauchery L."/>
            <person name="Guy J."/>
            <person name="Iotti M."/>
            <person name="Le Tacon F."/>
            <person name="Lindquist E.A."/>
            <person name="Lipzen A."/>
            <person name="Malagnac F."/>
            <person name="Mello A."/>
            <person name="Molinier V."/>
            <person name="Miyauchi S."/>
            <person name="Poulain J."/>
            <person name="Riccioni C."/>
            <person name="Rubini A."/>
            <person name="Sitrit Y."/>
            <person name="Splivallo R."/>
            <person name="Traeger S."/>
            <person name="Wang M."/>
            <person name="Zifcakova L."/>
            <person name="Wipf D."/>
            <person name="Zambonelli A."/>
            <person name="Paolocci F."/>
            <person name="Nowrousian M."/>
            <person name="Ottonello S."/>
            <person name="Baldrian P."/>
            <person name="Spatafora J.W."/>
            <person name="Henrissat B."/>
            <person name="Nagy L.G."/>
            <person name="Aury J.M."/>
            <person name="Wincker P."/>
            <person name="Grigoriev I.V."/>
            <person name="Bonfante P."/>
            <person name="Martin F.M."/>
        </authorList>
    </citation>
    <scope>NUCLEOTIDE SEQUENCE [LARGE SCALE GENOMIC DNA]</scope>
    <source>
        <strain evidence="2 3">RN42</strain>
    </source>
</reference>
<dbReference type="Proteomes" id="UP000275078">
    <property type="component" value="Unassembled WGS sequence"/>
</dbReference>
<proteinExistence type="predicted"/>
<accession>A0A3N4HIQ3</accession>
<evidence type="ECO:0000259" key="1">
    <source>
        <dbReference type="PROSITE" id="PS50053"/>
    </source>
</evidence>
<evidence type="ECO:0000313" key="3">
    <source>
        <dbReference type="Proteomes" id="UP000275078"/>
    </source>
</evidence>
<dbReference type="OrthoDB" id="3863715at2759"/>
<dbReference type="EMBL" id="ML119810">
    <property type="protein sequence ID" value="RPA73813.1"/>
    <property type="molecule type" value="Genomic_DNA"/>
</dbReference>
<dbReference type="InterPro" id="IPR000626">
    <property type="entry name" value="Ubiquitin-like_dom"/>
</dbReference>
<gene>
    <name evidence="2" type="ORF">BJ508DRAFT_380903</name>
</gene>
<keyword evidence="3" id="KW-1185">Reference proteome</keyword>
<organism evidence="2 3">
    <name type="scientific">Ascobolus immersus RN42</name>
    <dbReference type="NCBI Taxonomy" id="1160509"/>
    <lineage>
        <taxon>Eukaryota</taxon>
        <taxon>Fungi</taxon>
        <taxon>Dikarya</taxon>
        <taxon>Ascomycota</taxon>
        <taxon>Pezizomycotina</taxon>
        <taxon>Pezizomycetes</taxon>
        <taxon>Pezizales</taxon>
        <taxon>Ascobolaceae</taxon>
        <taxon>Ascobolus</taxon>
    </lineage>
</organism>
<sequence>MPALTQAPSDQFKWLASKEYRLKNKTFTVTICARLKVNDHPKVLTFDVPGTGATVSTIKKMFEDITGIEAFYQKLYLQSGKLLSNNDATLLDCGIFAGSTGTYIDMIIEKDIGENTEAEAKFQQRVSQLSATFEQFQNARQQSELPPRQSFKLPKPFMLHDKMVQPLNDLYDLTPSRTGLVSVQARLSLLQLHRRQGGHQSGQAFCRYLMRDGCGYGQLINVPEAVSFEKGIWYTVIGTAEGLCSDGPTGVVSFISAERDSRDIGPAGKNIGKLELLEPEDGICADCGAEYEEYADEDHECDAPVNPRTLQCLDCREVGHTWHSCPYLIPPSGRLPKHPNPEMTPKQWEEYVKPDFSDNIFCKKIPQSAFTFGKGCKRLRKPSKTPKK</sequence>